<feature type="domain" description="Peptide methionine sulphoxide reductase MsrA" evidence="5">
    <location>
        <begin position="31"/>
        <end position="180"/>
    </location>
</feature>
<dbReference type="InterPro" id="IPR036509">
    <property type="entry name" value="Met_Sox_Rdtase_MsrA_sf"/>
</dbReference>
<dbReference type="EMBL" id="VRTS01000009">
    <property type="protein sequence ID" value="TXK60596.1"/>
    <property type="molecule type" value="Genomic_DNA"/>
</dbReference>
<dbReference type="OrthoDB" id="4174719at2"/>
<dbReference type="InterPro" id="IPR002569">
    <property type="entry name" value="Met_Sox_Rdtase_MsrA_dom"/>
</dbReference>
<comment type="caution">
    <text evidence="6">The sequence shown here is derived from an EMBL/GenBank/DDBJ whole genome shotgun (WGS) entry which is preliminary data.</text>
</comment>
<comment type="similarity">
    <text evidence="4">Belongs to the MsrA Met sulfoxide reductase family.</text>
</comment>
<dbReference type="PANTHER" id="PTHR43774">
    <property type="entry name" value="PEPTIDE METHIONINE SULFOXIDE REDUCTASE"/>
    <property type="match status" value="1"/>
</dbReference>
<dbReference type="Proteomes" id="UP000321248">
    <property type="component" value="Unassembled WGS sequence"/>
</dbReference>
<evidence type="ECO:0000256" key="2">
    <source>
        <dbReference type="ARBA" id="ARBA00047806"/>
    </source>
</evidence>
<comment type="catalytic activity">
    <reaction evidence="3 4">
        <text>[thioredoxin]-disulfide + L-methionine + H2O = L-methionine (S)-S-oxide + [thioredoxin]-dithiol</text>
        <dbReference type="Rhea" id="RHEA:19993"/>
        <dbReference type="Rhea" id="RHEA-COMP:10698"/>
        <dbReference type="Rhea" id="RHEA-COMP:10700"/>
        <dbReference type="ChEBI" id="CHEBI:15377"/>
        <dbReference type="ChEBI" id="CHEBI:29950"/>
        <dbReference type="ChEBI" id="CHEBI:50058"/>
        <dbReference type="ChEBI" id="CHEBI:57844"/>
        <dbReference type="ChEBI" id="CHEBI:58772"/>
        <dbReference type="EC" id="1.8.4.11"/>
    </reaction>
</comment>
<dbReference type="Pfam" id="PF01625">
    <property type="entry name" value="PMSR"/>
    <property type="match status" value="1"/>
</dbReference>
<dbReference type="PANTHER" id="PTHR43774:SF1">
    <property type="entry name" value="PEPTIDE METHIONINE SULFOXIDE REDUCTASE MSRA 2"/>
    <property type="match status" value="1"/>
</dbReference>
<comment type="catalytic activity">
    <reaction evidence="2 4">
        <text>L-methionyl-[protein] + [thioredoxin]-disulfide + H2O = L-methionyl-(S)-S-oxide-[protein] + [thioredoxin]-dithiol</text>
        <dbReference type="Rhea" id="RHEA:14217"/>
        <dbReference type="Rhea" id="RHEA-COMP:10698"/>
        <dbReference type="Rhea" id="RHEA-COMP:10700"/>
        <dbReference type="Rhea" id="RHEA-COMP:12313"/>
        <dbReference type="Rhea" id="RHEA-COMP:12315"/>
        <dbReference type="ChEBI" id="CHEBI:15377"/>
        <dbReference type="ChEBI" id="CHEBI:16044"/>
        <dbReference type="ChEBI" id="CHEBI:29950"/>
        <dbReference type="ChEBI" id="CHEBI:44120"/>
        <dbReference type="ChEBI" id="CHEBI:50058"/>
        <dbReference type="EC" id="1.8.4.11"/>
    </reaction>
</comment>
<keyword evidence="7" id="KW-1185">Reference proteome</keyword>
<protein>
    <recommendedName>
        <fullName evidence="4">Peptide methionine sulfoxide reductase MsrA</fullName>
        <shortName evidence="4">Protein-methionine-S-oxide reductase</shortName>
        <ecNumber evidence="4">1.8.4.11</ecNumber>
    </recommendedName>
    <alternativeName>
        <fullName evidence="4">Peptide-methionine (S)-S-oxide reductase</fullName>
        <shortName evidence="4">Peptide Met(O) reductase</shortName>
    </alternativeName>
</protein>
<dbReference type="GO" id="GO:0033744">
    <property type="term" value="F:L-methionine:thioredoxin-disulfide S-oxidoreductase activity"/>
    <property type="evidence" value="ECO:0007669"/>
    <property type="project" value="RHEA"/>
</dbReference>
<evidence type="ECO:0000256" key="1">
    <source>
        <dbReference type="ARBA" id="ARBA00023002"/>
    </source>
</evidence>
<keyword evidence="1 4" id="KW-0560">Oxidoreductase</keyword>
<reference evidence="6 7" key="1">
    <citation type="submission" date="2019-08" db="EMBL/GenBank/DDBJ databases">
        <authorList>
            <person name="Karlyshev A.V."/>
        </authorList>
    </citation>
    <scope>NUCLEOTIDE SEQUENCE [LARGE SCALE GENOMIC DNA]</scope>
    <source>
        <strain evidence="6 7">Alg18-2.2</strain>
    </source>
</reference>
<dbReference type="NCBIfam" id="TIGR00401">
    <property type="entry name" value="msrA"/>
    <property type="match status" value="1"/>
</dbReference>
<dbReference type="HAMAP" id="MF_01401">
    <property type="entry name" value="MsrA"/>
    <property type="match status" value="1"/>
</dbReference>
<organism evidence="6 7">
    <name type="scientific">Alkalisalibacterium limincola</name>
    <dbReference type="NCBI Taxonomy" id="2699169"/>
    <lineage>
        <taxon>Bacteria</taxon>
        <taxon>Pseudomonadati</taxon>
        <taxon>Pseudomonadota</taxon>
        <taxon>Gammaproteobacteria</taxon>
        <taxon>Lysobacterales</taxon>
        <taxon>Lysobacteraceae</taxon>
        <taxon>Alkalisalibacterium</taxon>
    </lineage>
</organism>
<proteinExistence type="inferred from homology"/>
<feature type="active site" evidence="4">
    <location>
        <position position="37"/>
    </location>
</feature>
<accession>A0A5C8KM66</accession>
<gene>
    <name evidence="4 6" type="primary">msrA</name>
    <name evidence="6" type="ORF">FU658_12425</name>
</gene>
<evidence type="ECO:0000256" key="3">
    <source>
        <dbReference type="ARBA" id="ARBA00048782"/>
    </source>
</evidence>
<evidence type="ECO:0000313" key="7">
    <source>
        <dbReference type="Proteomes" id="UP000321248"/>
    </source>
</evidence>
<dbReference type="AlphaFoldDB" id="A0A5C8KM66"/>
<evidence type="ECO:0000313" key="6">
    <source>
        <dbReference type="EMBL" id="TXK60596.1"/>
    </source>
</evidence>
<dbReference type="SUPFAM" id="SSF55068">
    <property type="entry name" value="Peptide methionine sulfoxide reductase"/>
    <property type="match status" value="1"/>
</dbReference>
<evidence type="ECO:0000259" key="5">
    <source>
        <dbReference type="Pfam" id="PF01625"/>
    </source>
</evidence>
<dbReference type="Gene3D" id="3.30.1060.10">
    <property type="entry name" value="Peptide methionine sulphoxide reductase MsrA"/>
    <property type="match status" value="1"/>
</dbReference>
<name>A0A5C8KM66_9GAMM</name>
<dbReference type="EC" id="1.8.4.11" evidence="4"/>
<evidence type="ECO:0000256" key="4">
    <source>
        <dbReference type="HAMAP-Rule" id="MF_01401"/>
    </source>
</evidence>
<sequence length="202" mass="22328">MVLALLVLGCAGAGEPQQEEDHAPAASVALATFAGGCFWCMEPPYDRIDGVLSTTAGYAGGPERNPTYEQVAGGRTGHAEVVQVAYDPQRVSYAELLRVYWRNIDPFAVDRQFCDRGRAYRTVIYVHDAQQAAAAEASLAEVAARFDQPIATRIEPVGDTFHAAEEYHQDYYLKNPLRYRYYRASCGRDRRLGEIWGDEAGG</sequence>
<dbReference type="GO" id="GO:0008113">
    <property type="term" value="F:peptide-methionine (S)-S-oxide reductase activity"/>
    <property type="evidence" value="ECO:0007669"/>
    <property type="project" value="UniProtKB-UniRule"/>
</dbReference>
<comment type="function">
    <text evidence="4">Has an important function as a repair enzyme for proteins that have been inactivated by oxidation. Catalyzes the reversible oxidation-reduction of methionine sulfoxide in proteins to methionine.</text>
</comment>